<comment type="caution">
    <text evidence="1">The sequence shown here is derived from an EMBL/GenBank/DDBJ whole genome shotgun (WGS) entry which is preliminary data.</text>
</comment>
<reference evidence="1 2" key="1">
    <citation type="submission" date="2022-05" db="EMBL/GenBank/DDBJ databases">
        <authorList>
            <consortium name="Genoscope - CEA"/>
            <person name="William W."/>
        </authorList>
    </citation>
    <scope>NUCLEOTIDE SEQUENCE [LARGE SCALE GENOMIC DNA]</scope>
</reference>
<gene>
    <name evidence="1" type="ORF">PMEA_00014784</name>
</gene>
<proteinExistence type="predicted"/>
<protein>
    <submittedName>
        <fullName evidence="1">Uncharacterized protein</fullName>
    </submittedName>
</protein>
<organism evidence="1 2">
    <name type="scientific">Pocillopora meandrina</name>
    <dbReference type="NCBI Taxonomy" id="46732"/>
    <lineage>
        <taxon>Eukaryota</taxon>
        <taxon>Metazoa</taxon>
        <taxon>Cnidaria</taxon>
        <taxon>Anthozoa</taxon>
        <taxon>Hexacorallia</taxon>
        <taxon>Scleractinia</taxon>
        <taxon>Astrocoeniina</taxon>
        <taxon>Pocilloporidae</taxon>
        <taxon>Pocillopora</taxon>
    </lineage>
</organism>
<dbReference type="EMBL" id="CALNXJ010000026">
    <property type="protein sequence ID" value="CAH3131495.1"/>
    <property type="molecule type" value="Genomic_DNA"/>
</dbReference>
<keyword evidence="2" id="KW-1185">Reference proteome</keyword>
<dbReference type="AlphaFoldDB" id="A0AAU9WZS4"/>
<evidence type="ECO:0000313" key="2">
    <source>
        <dbReference type="Proteomes" id="UP001159428"/>
    </source>
</evidence>
<dbReference type="Proteomes" id="UP001159428">
    <property type="component" value="Unassembled WGS sequence"/>
</dbReference>
<evidence type="ECO:0000313" key="1">
    <source>
        <dbReference type="EMBL" id="CAH3131495.1"/>
    </source>
</evidence>
<name>A0AAU9WZS4_9CNID</name>
<accession>A0AAU9WZS4</accession>
<sequence>MGCGSSLFLSSPSKDTTYRLWSPVSQEGDGIMKGHLTDNIFEVKCDGTFQESDANTKMTTEEKPQGPSNPHCFALLFKGPEADKKYALKVNKDGIVTIEEMKRADNKSYVFQFMGLGGFTMLKHFESKLYLGCDRRGTVTLVKNANRLYPNPQTVFILNKVGSG</sequence>